<dbReference type="InterPro" id="IPR000281">
    <property type="entry name" value="HTH_RpiR"/>
</dbReference>
<dbReference type="AlphaFoldDB" id="A0A2T3G3F4"/>
<evidence type="ECO:0000313" key="7">
    <source>
        <dbReference type="EMBL" id="PST42048.1"/>
    </source>
</evidence>
<dbReference type="Proteomes" id="UP000241201">
    <property type="component" value="Unassembled WGS sequence"/>
</dbReference>
<dbReference type="InterPro" id="IPR001347">
    <property type="entry name" value="SIS_dom"/>
</dbReference>
<accession>A0A2T3G3F4</accession>
<evidence type="ECO:0000256" key="3">
    <source>
        <dbReference type="ARBA" id="ARBA00023163"/>
    </source>
</evidence>
<sequence>MKILQQLKENHYTESEQQVIDYLLDHLEDLTLLSINDLAKKSYTSNATIIRLCHKVGYQGYRQFKLALLQELEANKYMVSQVDYTTPFQINETSDQIIQNMFSLYQESIQQVYHHLSIKTLNKIATLMVQKKRVFIYGYGDSQITAANFINKLAKLNLFPILATQYGEEIYISKQLQPGDFALFISYSGENTSLLECMKILNKKGIQTALVTANLQSPLVVYSQYQIIIPDYEKQNKIATFYSQLAFMYILNNLHALIYHLKNK</sequence>
<dbReference type="PROSITE" id="PS51464">
    <property type="entry name" value="SIS"/>
    <property type="match status" value="1"/>
</dbReference>
<keyword evidence="1" id="KW-0805">Transcription regulation</keyword>
<dbReference type="PROSITE" id="PS51071">
    <property type="entry name" value="HTH_RPIR"/>
    <property type="match status" value="1"/>
</dbReference>
<gene>
    <name evidence="7" type="ORF">C7U55_00400</name>
    <name evidence="6" type="ORF">LJD69_04445</name>
</gene>
<proteinExistence type="predicted"/>
<dbReference type="GO" id="GO:1901135">
    <property type="term" value="P:carbohydrate derivative metabolic process"/>
    <property type="evidence" value="ECO:0007669"/>
    <property type="project" value="InterPro"/>
</dbReference>
<evidence type="ECO:0000259" key="4">
    <source>
        <dbReference type="PROSITE" id="PS51071"/>
    </source>
</evidence>
<organism evidence="7 8">
    <name type="scientific">Faecalibacillus faecis</name>
    <dbReference type="NCBI Taxonomy" id="1982628"/>
    <lineage>
        <taxon>Bacteria</taxon>
        <taxon>Bacillati</taxon>
        <taxon>Bacillota</taxon>
        <taxon>Erysipelotrichia</taxon>
        <taxon>Erysipelotrichales</taxon>
        <taxon>Coprobacillaceae</taxon>
        <taxon>Faecalibacillus</taxon>
    </lineage>
</organism>
<reference evidence="6" key="3">
    <citation type="submission" date="2021-10" db="EMBL/GenBank/DDBJ databases">
        <title>Collection of gut derived symbiotic bacterial strains cultured from healthy donors.</title>
        <authorList>
            <person name="Lin H."/>
            <person name="Littmann E."/>
            <person name="Kohout C."/>
            <person name="Pamer E.G."/>
        </authorList>
    </citation>
    <scope>NUCLEOTIDE SEQUENCE</scope>
    <source>
        <strain evidence="6">DFI.4.48</strain>
    </source>
</reference>
<evidence type="ECO:0000313" key="6">
    <source>
        <dbReference type="EMBL" id="MCB8609840.1"/>
    </source>
</evidence>
<evidence type="ECO:0000256" key="2">
    <source>
        <dbReference type="ARBA" id="ARBA00023125"/>
    </source>
</evidence>
<dbReference type="SUPFAM" id="SSF46689">
    <property type="entry name" value="Homeodomain-like"/>
    <property type="match status" value="1"/>
</dbReference>
<protein>
    <submittedName>
        <fullName evidence="7">MurR/RpiR family transcriptional regulator</fullName>
    </submittedName>
</protein>
<name>A0A2T3G3F4_9FIRM</name>
<keyword evidence="8" id="KW-1185">Reference proteome</keyword>
<evidence type="ECO:0000259" key="5">
    <source>
        <dbReference type="PROSITE" id="PS51464"/>
    </source>
</evidence>
<dbReference type="InterPro" id="IPR047640">
    <property type="entry name" value="RpiR-like"/>
</dbReference>
<dbReference type="InterPro" id="IPR046348">
    <property type="entry name" value="SIS_dom_sf"/>
</dbReference>
<keyword evidence="2" id="KW-0238">DNA-binding</keyword>
<evidence type="ECO:0000313" key="8">
    <source>
        <dbReference type="Proteomes" id="UP000241201"/>
    </source>
</evidence>
<evidence type="ECO:0000256" key="1">
    <source>
        <dbReference type="ARBA" id="ARBA00023015"/>
    </source>
</evidence>
<dbReference type="CDD" id="cd05013">
    <property type="entry name" value="SIS_RpiR"/>
    <property type="match status" value="1"/>
</dbReference>
<dbReference type="GO" id="GO:0097367">
    <property type="term" value="F:carbohydrate derivative binding"/>
    <property type="evidence" value="ECO:0007669"/>
    <property type="project" value="InterPro"/>
</dbReference>
<dbReference type="PANTHER" id="PTHR30514:SF1">
    <property type="entry name" value="HTH-TYPE TRANSCRIPTIONAL REGULATOR HEXR-RELATED"/>
    <property type="match status" value="1"/>
</dbReference>
<dbReference type="RefSeq" id="WP_106986844.1">
    <property type="nucleotide sequence ID" value="NZ_DBGDQT010000076.1"/>
</dbReference>
<reference evidence="8" key="1">
    <citation type="submission" date="2018-03" db="EMBL/GenBank/DDBJ databases">
        <title>Lachnoclostridium SNUG30370 gen.nov., sp.nov., isolated from human faeces.</title>
        <authorList>
            <person name="Seo B."/>
            <person name="Jeon K."/>
            <person name="Ko G."/>
        </authorList>
    </citation>
    <scope>NUCLEOTIDE SEQUENCE [LARGE SCALE GENOMIC DNA]</scope>
    <source>
        <strain evidence="8">SNUG30370</strain>
    </source>
</reference>
<feature type="domain" description="SIS" evidence="5">
    <location>
        <begin position="124"/>
        <end position="264"/>
    </location>
</feature>
<comment type="caution">
    <text evidence="7">The sequence shown here is derived from an EMBL/GenBank/DDBJ whole genome shotgun (WGS) entry which is preliminary data.</text>
</comment>
<reference evidence="7" key="2">
    <citation type="journal article" date="2019" name="Int. J. Syst. Evol. Microbiol.">
        <title>Faecalibacillus intestinalis gen. nov., sp. nov. and Faecalibacillus faecis sp. nov., isolated from human faeces.</title>
        <authorList>
            <person name="Seo B."/>
            <person name="Jeon K."/>
            <person name="Baek I."/>
            <person name="Lee Y.M."/>
            <person name="Baek K."/>
            <person name="Ko G."/>
        </authorList>
    </citation>
    <scope>NUCLEOTIDE SEQUENCE</scope>
    <source>
        <strain evidence="7">SNUG30370</strain>
    </source>
</reference>
<dbReference type="Pfam" id="PF01380">
    <property type="entry name" value="SIS"/>
    <property type="match status" value="1"/>
</dbReference>
<dbReference type="Gene3D" id="3.40.50.10490">
    <property type="entry name" value="Glucose-6-phosphate isomerase like protein, domain 1"/>
    <property type="match status" value="1"/>
</dbReference>
<dbReference type="PANTHER" id="PTHR30514">
    <property type="entry name" value="GLUCOKINASE"/>
    <property type="match status" value="1"/>
</dbReference>
<dbReference type="Proteomes" id="UP001198439">
    <property type="component" value="Unassembled WGS sequence"/>
</dbReference>
<dbReference type="EMBL" id="JAJDKZ010000009">
    <property type="protein sequence ID" value="MCB8609840.1"/>
    <property type="molecule type" value="Genomic_DNA"/>
</dbReference>
<dbReference type="SUPFAM" id="SSF53697">
    <property type="entry name" value="SIS domain"/>
    <property type="match status" value="1"/>
</dbReference>
<dbReference type="Gene3D" id="1.10.10.10">
    <property type="entry name" value="Winged helix-like DNA-binding domain superfamily/Winged helix DNA-binding domain"/>
    <property type="match status" value="1"/>
</dbReference>
<dbReference type="GO" id="GO:0003700">
    <property type="term" value="F:DNA-binding transcription factor activity"/>
    <property type="evidence" value="ECO:0007669"/>
    <property type="project" value="InterPro"/>
</dbReference>
<dbReference type="InterPro" id="IPR036388">
    <property type="entry name" value="WH-like_DNA-bd_sf"/>
</dbReference>
<dbReference type="InterPro" id="IPR035472">
    <property type="entry name" value="RpiR-like_SIS"/>
</dbReference>
<dbReference type="GO" id="GO:0003677">
    <property type="term" value="F:DNA binding"/>
    <property type="evidence" value="ECO:0007669"/>
    <property type="project" value="UniProtKB-KW"/>
</dbReference>
<dbReference type="Pfam" id="PF01418">
    <property type="entry name" value="HTH_6"/>
    <property type="match status" value="1"/>
</dbReference>
<dbReference type="InterPro" id="IPR009057">
    <property type="entry name" value="Homeodomain-like_sf"/>
</dbReference>
<dbReference type="EMBL" id="PYLP01000001">
    <property type="protein sequence ID" value="PST42048.1"/>
    <property type="molecule type" value="Genomic_DNA"/>
</dbReference>
<keyword evidence="3" id="KW-0804">Transcription</keyword>
<feature type="domain" description="HTH rpiR-type" evidence="4">
    <location>
        <begin position="1"/>
        <end position="75"/>
    </location>
</feature>
<dbReference type="GeneID" id="77469563"/>